<dbReference type="InterPro" id="IPR014001">
    <property type="entry name" value="Helicase_ATP-bd"/>
</dbReference>
<dbReference type="SUPFAM" id="SSF52540">
    <property type="entry name" value="P-loop containing nucleoside triphosphate hydrolases"/>
    <property type="match status" value="2"/>
</dbReference>
<dbReference type="GO" id="GO:0003677">
    <property type="term" value="F:DNA binding"/>
    <property type="evidence" value="ECO:0007669"/>
    <property type="project" value="InterPro"/>
</dbReference>
<dbReference type="Proteomes" id="UP000295543">
    <property type="component" value="Unassembled WGS sequence"/>
</dbReference>
<gene>
    <name evidence="2" type="ORF">E2F49_10910</name>
</gene>
<dbReference type="Gene3D" id="3.40.50.300">
    <property type="entry name" value="P-loop containing nucleotide triphosphate hydrolases"/>
    <property type="match status" value="1"/>
</dbReference>
<name>A0A4R5U8Y9_9GAMM</name>
<dbReference type="InterPro" id="IPR050742">
    <property type="entry name" value="Helicase_Restrict-Modif_Enz"/>
</dbReference>
<sequence>MAASLKPFQETVCSGIVARFDNVRALYAQLANAAPERLTEARRNDAALVLQAPTGAGKTLIAVEAMRRTSAQERVLWFWFAPFTGLVDQSQRVIASQAPELTVFDLDSDRQLDAVRSGGVFVVTWASLAARNADSRRARQAGDAGLSIDAVIVLAREQGVRIGCIVDEAHHGFQRATQARSFFSDVLQPDYALLMTATPRDDDMGTFERATGYTLGEPADWASVSRFDAVEARLLKRGLRMVRFIARDGDTAQLVDFEHLALRECTAMHRRIKRDLEAQGVSLTPLMLVQVPDGKDAQEAARRYLVDTLQFDPTAVRVHTAAEPDPDLLALAHDPTVEVLIFKMAVALGFDAPRAFTLAALRGARDVSFGVQVIGRIVRRHALLQPRIDLPPVLDHGYVFLANAESQEGLLEAGTQINTLTTQAPELGTQTVVTVVGDATRLQVVRSGEPLSLLVADGAASLVDTTQGGDDRPLGDMKNADGALRDTPFSGFAEVTQALLEIAGSTGDASATAIAGVTNALSLAQDAFYRYPRREDAPATLRGEALPPPPTDFEAGLAAHVDFSAEVLNDRTRGRVQVQRVDSGLFERNGIAEDGADVWASLSTEAVADRAEQIRLRLREANDRELYARLLERFVQAIEASGAEVPADEETRMQQLDLVLVRRPHLLRDAFRRLRQHQIRDIDVALAAELQSDHRLRAANKGLYGVFPPGMNNDEHAIAEQLDRHPLVRWWHRNVPHHGVGLYRWDDGAGFYPDFVVSLPDRPGDGIALLEPKGAHLWGLESEVEKSAAVHQDYGRVFMVGRKRGERDFTFLRPLGNRLQSDGTFSIDRLRFP</sequence>
<dbReference type="OrthoDB" id="9804145at2"/>
<feature type="domain" description="Helicase ATP-binding" evidence="1">
    <location>
        <begin position="39"/>
        <end position="217"/>
    </location>
</feature>
<dbReference type="PANTHER" id="PTHR47396">
    <property type="entry name" value="TYPE I RESTRICTION ENZYME ECOKI R PROTEIN"/>
    <property type="match status" value="1"/>
</dbReference>
<evidence type="ECO:0000313" key="2">
    <source>
        <dbReference type="EMBL" id="TDK30843.1"/>
    </source>
</evidence>
<evidence type="ECO:0000313" key="3">
    <source>
        <dbReference type="Proteomes" id="UP000295543"/>
    </source>
</evidence>
<reference evidence="2 3" key="1">
    <citation type="submission" date="2019-03" db="EMBL/GenBank/DDBJ databases">
        <title>Luteimonas zhaokaii sp.nov., isolated from the rectal contents of Plateau pika in Yushu, Qinghai Province, China.</title>
        <authorList>
            <person name="Zhang G."/>
        </authorList>
    </citation>
    <scope>NUCLEOTIDE SEQUENCE [LARGE SCALE GENOMIC DNA]</scope>
    <source>
        <strain evidence="2 3">THG-MD21</strain>
    </source>
</reference>
<dbReference type="InterPro" id="IPR006935">
    <property type="entry name" value="Helicase/UvrB_N"/>
</dbReference>
<keyword evidence="2" id="KW-0067">ATP-binding</keyword>
<dbReference type="GO" id="GO:0004386">
    <property type="term" value="F:helicase activity"/>
    <property type="evidence" value="ECO:0007669"/>
    <property type="project" value="UniProtKB-KW"/>
</dbReference>
<dbReference type="GO" id="GO:0016787">
    <property type="term" value="F:hydrolase activity"/>
    <property type="evidence" value="ECO:0007669"/>
    <property type="project" value="InterPro"/>
</dbReference>
<dbReference type="EMBL" id="SMTG01000004">
    <property type="protein sequence ID" value="TDK30843.1"/>
    <property type="molecule type" value="Genomic_DNA"/>
</dbReference>
<dbReference type="InterPro" id="IPR027417">
    <property type="entry name" value="P-loop_NTPase"/>
</dbReference>
<dbReference type="PROSITE" id="PS51192">
    <property type="entry name" value="HELICASE_ATP_BIND_1"/>
    <property type="match status" value="1"/>
</dbReference>
<dbReference type="GO" id="GO:0005524">
    <property type="term" value="F:ATP binding"/>
    <property type="evidence" value="ECO:0007669"/>
    <property type="project" value="InterPro"/>
</dbReference>
<organism evidence="2 3">
    <name type="scientific">Luteimonas terrae</name>
    <dbReference type="NCBI Taxonomy" id="1530191"/>
    <lineage>
        <taxon>Bacteria</taxon>
        <taxon>Pseudomonadati</taxon>
        <taxon>Pseudomonadota</taxon>
        <taxon>Gammaproteobacteria</taxon>
        <taxon>Lysobacterales</taxon>
        <taxon>Lysobacteraceae</taxon>
        <taxon>Luteimonas</taxon>
    </lineage>
</organism>
<keyword evidence="2" id="KW-0378">Hydrolase</keyword>
<keyword evidence="3" id="KW-1185">Reference proteome</keyword>
<dbReference type="GO" id="GO:0005829">
    <property type="term" value="C:cytosol"/>
    <property type="evidence" value="ECO:0007669"/>
    <property type="project" value="TreeGrafter"/>
</dbReference>
<dbReference type="PANTHER" id="PTHR47396:SF1">
    <property type="entry name" value="ATP-DEPENDENT HELICASE IRC3-RELATED"/>
    <property type="match status" value="1"/>
</dbReference>
<dbReference type="Pfam" id="PF04851">
    <property type="entry name" value="ResIII"/>
    <property type="match status" value="1"/>
</dbReference>
<accession>A0A4R5U8Y9</accession>
<keyword evidence="2" id="KW-0347">Helicase</keyword>
<evidence type="ECO:0000259" key="1">
    <source>
        <dbReference type="PROSITE" id="PS51192"/>
    </source>
</evidence>
<dbReference type="RefSeq" id="WP_133393902.1">
    <property type="nucleotide sequence ID" value="NZ_SMTG01000004.1"/>
</dbReference>
<proteinExistence type="predicted"/>
<dbReference type="AlphaFoldDB" id="A0A4R5U8Y9"/>
<comment type="caution">
    <text evidence="2">The sequence shown here is derived from an EMBL/GenBank/DDBJ whole genome shotgun (WGS) entry which is preliminary data.</text>
</comment>
<protein>
    <submittedName>
        <fullName evidence="2">Helicase SNF2</fullName>
    </submittedName>
</protein>
<keyword evidence="2" id="KW-0547">Nucleotide-binding</keyword>